<accession>A0A8X6WLI0</accession>
<dbReference type="AlphaFoldDB" id="A0A8X6WLI0"/>
<evidence type="ECO:0000313" key="5">
    <source>
        <dbReference type="Proteomes" id="UP000886998"/>
    </source>
</evidence>
<evidence type="ECO:0000256" key="3">
    <source>
        <dbReference type="ARBA" id="ARBA00022729"/>
    </source>
</evidence>
<keyword evidence="2" id="KW-0800">Toxin</keyword>
<name>A0A8X6WLI0_9ARAC</name>
<evidence type="ECO:0008006" key="6">
    <source>
        <dbReference type="Google" id="ProtNLM"/>
    </source>
</evidence>
<organism evidence="4 5">
    <name type="scientific">Trichonephila inaurata madagascariensis</name>
    <dbReference type="NCBI Taxonomy" id="2747483"/>
    <lineage>
        <taxon>Eukaryota</taxon>
        <taxon>Metazoa</taxon>
        <taxon>Ecdysozoa</taxon>
        <taxon>Arthropoda</taxon>
        <taxon>Chelicerata</taxon>
        <taxon>Arachnida</taxon>
        <taxon>Araneae</taxon>
        <taxon>Araneomorphae</taxon>
        <taxon>Entelegynae</taxon>
        <taxon>Araneoidea</taxon>
        <taxon>Nephilidae</taxon>
        <taxon>Trichonephila</taxon>
        <taxon>Trichonephila inaurata</taxon>
    </lineage>
</organism>
<sequence length="108" mass="12494">MNFFVVESLNSRIYHEIFVVKCYSFDFLGRIYAYTWRKNVCPPTYSKLCPKGRKVDCCSSSECPSKQVCCLYHCEVKCMKPIDGTAKEVDADKEECEKLKEGDKPPKE</sequence>
<reference evidence="4" key="1">
    <citation type="submission" date="2020-08" db="EMBL/GenBank/DDBJ databases">
        <title>Multicomponent nature underlies the extraordinary mechanical properties of spider dragline silk.</title>
        <authorList>
            <person name="Kono N."/>
            <person name="Nakamura H."/>
            <person name="Mori M."/>
            <person name="Yoshida Y."/>
            <person name="Ohtoshi R."/>
            <person name="Malay A.D."/>
            <person name="Moran D.A.P."/>
            <person name="Tomita M."/>
            <person name="Numata K."/>
            <person name="Arakawa K."/>
        </authorList>
    </citation>
    <scope>NUCLEOTIDE SEQUENCE</scope>
</reference>
<dbReference type="GO" id="GO:0090729">
    <property type="term" value="F:toxin activity"/>
    <property type="evidence" value="ECO:0007669"/>
    <property type="project" value="UniProtKB-KW"/>
</dbReference>
<comment type="function">
    <text evidence="1">Has antibacterial activity.</text>
</comment>
<gene>
    <name evidence="4" type="ORF">TNIN_25971</name>
</gene>
<dbReference type="OrthoDB" id="6429482at2759"/>
<dbReference type="SUPFAM" id="SSF57256">
    <property type="entry name" value="Elafin-like"/>
    <property type="match status" value="1"/>
</dbReference>
<proteinExistence type="predicted"/>
<dbReference type="Proteomes" id="UP000886998">
    <property type="component" value="Unassembled WGS sequence"/>
</dbReference>
<keyword evidence="3" id="KW-0732">Signal</keyword>
<keyword evidence="5" id="KW-1185">Reference proteome</keyword>
<evidence type="ECO:0000313" key="4">
    <source>
        <dbReference type="EMBL" id="GFY37313.1"/>
    </source>
</evidence>
<comment type="caution">
    <text evidence="4">The sequence shown here is derived from an EMBL/GenBank/DDBJ whole genome shotgun (WGS) entry which is preliminary data.</text>
</comment>
<evidence type="ECO:0000256" key="2">
    <source>
        <dbReference type="ARBA" id="ARBA00022656"/>
    </source>
</evidence>
<dbReference type="EMBL" id="BMAV01000238">
    <property type="protein sequence ID" value="GFY37313.1"/>
    <property type="molecule type" value="Genomic_DNA"/>
</dbReference>
<protein>
    <recommendedName>
        <fullName evidence="6">WAP domain-containing protein</fullName>
    </recommendedName>
</protein>
<dbReference type="InterPro" id="IPR036645">
    <property type="entry name" value="Elafin-like_sf"/>
</dbReference>
<evidence type="ECO:0000256" key="1">
    <source>
        <dbReference type="ARBA" id="ARBA00002878"/>
    </source>
</evidence>